<dbReference type="InterPro" id="IPR000008">
    <property type="entry name" value="C2_dom"/>
</dbReference>
<dbReference type="AlphaFoldDB" id="A0ABD2Y9G3"/>
<accession>A0ABD2Y9G3</accession>
<proteinExistence type="predicted"/>
<dbReference type="Proteomes" id="UP001630127">
    <property type="component" value="Unassembled WGS sequence"/>
</dbReference>
<dbReference type="InterPro" id="IPR035892">
    <property type="entry name" value="C2_domain_sf"/>
</dbReference>
<gene>
    <name evidence="2" type="ORF">ACH5RR_033945</name>
</gene>
<dbReference type="EMBL" id="JBJUIK010000014">
    <property type="protein sequence ID" value="KAL3504104.1"/>
    <property type="molecule type" value="Genomic_DNA"/>
</dbReference>
<dbReference type="SUPFAM" id="SSF49562">
    <property type="entry name" value="C2 domain (Calcium/lipid-binding domain, CaLB)"/>
    <property type="match status" value="1"/>
</dbReference>
<feature type="domain" description="C2" evidence="1">
    <location>
        <begin position="1"/>
        <end position="110"/>
    </location>
</feature>
<evidence type="ECO:0000313" key="2">
    <source>
        <dbReference type="EMBL" id="KAL3504104.1"/>
    </source>
</evidence>
<dbReference type="PROSITE" id="PS50004">
    <property type="entry name" value="C2"/>
    <property type="match status" value="1"/>
</dbReference>
<reference evidence="2 3" key="1">
    <citation type="submission" date="2024-11" db="EMBL/GenBank/DDBJ databases">
        <title>A near-complete genome assembly of Cinchona calisaya.</title>
        <authorList>
            <person name="Lian D.C."/>
            <person name="Zhao X.W."/>
            <person name="Wei L."/>
        </authorList>
    </citation>
    <scope>NUCLEOTIDE SEQUENCE [LARGE SCALE GENOMIC DNA]</scope>
    <source>
        <tissue evidence="2">Nenye</tissue>
    </source>
</reference>
<organism evidence="2 3">
    <name type="scientific">Cinchona calisaya</name>
    <dbReference type="NCBI Taxonomy" id="153742"/>
    <lineage>
        <taxon>Eukaryota</taxon>
        <taxon>Viridiplantae</taxon>
        <taxon>Streptophyta</taxon>
        <taxon>Embryophyta</taxon>
        <taxon>Tracheophyta</taxon>
        <taxon>Spermatophyta</taxon>
        <taxon>Magnoliopsida</taxon>
        <taxon>eudicotyledons</taxon>
        <taxon>Gunneridae</taxon>
        <taxon>Pentapetalae</taxon>
        <taxon>asterids</taxon>
        <taxon>lamiids</taxon>
        <taxon>Gentianales</taxon>
        <taxon>Rubiaceae</taxon>
        <taxon>Cinchonoideae</taxon>
        <taxon>Cinchoneae</taxon>
        <taxon>Cinchona</taxon>
    </lineage>
</organism>
<dbReference type="Pfam" id="PF00168">
    <property type="entry name" value="C2"/>
    <property type="match status" value="1"/>
</dbReference>
<sequence>MECRRFRITLISANDLPVVKGSGKMKVYAKISIAGKRKSEKRTPTDKDGEINPRWNFTLWYKVAEALIQKEDVKIAIKLYADNNPRDKYVGELNLTLKNLFDNGLAAEKVSYAIEHKRDVSFSKGTLKISYSFGEKIIVKNPTGWKRAMDYGATILLKGTCLLAFGFIFEEDDDVADDHDVLVKT</sequence>
<comment type="caution">
    <text evidence="2">The sequence shown here is derived from an EMBL/GenBank/DDBJ whole genome shotgun (WGS) entry which is preliminary data.</text>
</comment>
<dbReference type="Gene3D" id="2.60.40.150">
    <property type="entry name" value="C2 domain"/>
    <property type="match status" value="1"/>
</dbReference>
<dbReference type="PANTHER" id="PTHR32246">
    <property type="entry name" value="INGRESSION PROTEIN FIC1"/>
    <property type="match status" value="1"/>
</dbReference>
<protein>
    <recommendedName>
        <fullName evidence="1">C2 domain-containing protein</fullName>
    </recommendedName>
</protein>
<evidence type="ECO:0000259" key="1">
    <source>
        <dbReference type="PROSITE" id="PS50004"/>
    </source>
</evidence>
<dbReference type="PANTHER" id="PTHR32246:SF22">
    <property type="entry name" value="C2 DOMAIN-CONTAINING PROTEIN"/>
    <property type="match status" value="1"/>
</dbReference>
<name>A0ABD2Y9G3_9GENT</name>
<evidence type="ECO:0000313" key="3">
    <source>
        <dbReference type="Proteomes" id="UP001630127"/>
    </source>
</evidence>
<keyword evidence="3" id="KW-1185">Reference proteome</keyword>
<dbReference type="SMART" id="SM00239">
    <property type="entry name" value="C2"/>
    <property type="match status" value="1"/>
</dbReference>